<dbReference type="SUPFAM" id="SSF55874">
    <property type="entry name" value="ATPase domain of HSP90 chaperone/DNA topoisomerase II/histidine kinase"/>
    <property type="match status" value="1"/>
</dbReference>
<feature type="transmembrane region" description="Helical" evidence="14">
    <location>
        <begin position="12"/>
        <end position="36"/>
    </location>
</feature>
<dbReference type="Pfam" id="PF21085">
    <property type="entry name" value="CusS"/>
    <property type="match status" value="1"/>
</dbReference>
<evidence type="ECO:0000256" key="10">
    <source>
        <dbReference type="ARBA" id="ARBA00022840"/>
    </source>
</evidence>
<keyword evidence="10 14" id="KW-0067">ATP-binding</keyword>
<keyword evidence="4 14" id="KW-0997">Cell inner membrane</keyword>
<keyword evidence="11 14" id="KW-1133">Transmembrane helix</keyword>
<evidence type="ECO:0000256" key="5">
    <source>
        <dbReference type="ARBA" id="ARBA00022553"/>
    </source>
</evidence>
<keyword evidence="8 14" id="KW-0547">Nucleotide-binding</keyword>
<dbReference type="SMART" id="SM00304">
    <property type="entry name" value="HAMP"/>
    <property type="match status" value="1"/>
</dbReference>
<evidence type="ECO:0000259" key="16">
    <source>
        <dbReference type="PROSITE" id="PS50885"/>
    </source>
</evidence>
<gene>
    <name evidence="17" type="ORF">SS37_12550</name>
</gene>
<organism evidence="17 18">
    <name type="scientific">Enterobacter sichuanensis</name>
    <dbReference type="NCBI Taxonomy" id="2071710"/>
    <lineage>
        <taxon>Bacteria</taxon>
        <taxon>Pseudomonadati</taxon>
        <taxon>Pseudomonadota</taxon>
        <taxon>Gammaproteobacteria</taxon>
        <taxon>Enterobacterales</taxon>
        <taxon>Enterobacteriaceae</taxon>
        <taxon>Enterobacter</taxon>
        <taxon>Enterobacter cloacae complex</taxon>
    </lineage>
</organism>
<evidence type="ECO:0000256" key="4">
    <source>
        <dbReference type="ARBA" id="ARBA00022519"/>
    </source>
</evidence>
<keyword evidence="3 14" id="KW-1003">Cell membrane</keyword>
<evidence type="ECO:0000256" key="6">
    <source>
        <dbReference type="ARBA" id="ARBA00022679"/>
    </source>
</evidence>
<name>A0A0F1AZH1_9ENTR</name>
<dbReference type="Gene3D" id="3.30.565.10">
    <property type="entry name" value="Histidine kinase-like ATPase, C-terminal domain"/>
    <property type="match status" value="1"/>
</dbReference>
<feature type="domain" description="Histidine kinase" evidence="15">
    <location>
        <begin position="269"/>
        <end position="483"/>
    </location>
</feature>
<comment type="function">
    <text evidence="14">Member of a two-component regulatory system.</text>
</comment>
<evidence type="ECO:0000313" key="17">
    <source>
        <dbReference type="EMBL" id="KJN26310.1"/>
    </source>
</evidence>
<dbReference type="CDD" id="cd06225">
    <property type="entry name" value="HAMP"/>
    <property type="match status" value="1"/>
</dbReference>
<keyword evidence="12 14" id="KW-0902">Two-component regulatory system</keyword>
<evidence type="ECO:0000256" key="13">
    <source>
        <dbReference type="ARBA" id="ARBA00023136"/>
    </source>
</evidence>
<dbReference type="InterPro" id="IPR036890">
    <property type="entry name" value="HATPase_C_sf"/>
</dbReference>
<dbReference type="InterPro" id="IPR005467">
    <property type="entry name" value="His_kinase_dom"/>
</dbReference>
<dbReference type="PANTHER" id="PTHR45436:SF15">
    <property type="entry name" value="SENSOR HISTIDINE KINASE CUSS"/>
    <property type="match status" value="1"/>
</dbReference>
<dbReference type="GO" id="GO:0005886">
    <property type="term" value="C:plasma membrane"/>
    <property type="evidence" value="ECO:0007669"/>
    <property type="project" value="UniProtKB-SubCell"/>
</dbReference>
<dbReference type="SUPFAM" id="SSF47384">
    <property type="entry name" value="Homodimeric domain of signal transducing histidine kinase"/>
    <property type="match status" value="1"/>
</dbReference>
<comment type="subcellular location">
    <subcellularLocation>
        <location evidence="2">Cell inner membrane</location>
        <topology evidence="2">Multi-pass membrane protein</topology>
    </subcellularLocation>
</comment>
<keyword evidence="13 14" id="KW-0472">Membrane</keyword>
<keyword evidence="5" id="KW-0597">Phosphoprotein</keyword>
<dbReference type="InterPro" id="IPR048590">
    <property type="entry name" value="CusS-like_sensor"/>
</dbReference>
<dbReference type="InterPro" id="IPR050428">
    <property type="entry name" value="TCS_sensor_his_kinase"/>
</dbReference>
<reference evidence="17 18" key="1">
    <citation type="submission" date="2015-03" db="EMBL/GenBank/DDBJ databases">
        <authorList>
            <person name="McCorrison J."/>
            <person name="Sanka R."/>
            <person name="Adams M."/>
            <person name="Brinkac L."/>
            <person name="Nierman W."/>
            <person name="Sutton G."/>
            <person name="Nelson K."/>
            <person name="Kiedrowski L."/>
            <person name="Guerrero D."/>
            <person name="Bonomo R."/>
        </authorList>
    </citation>
    <scope>NUCLEOTIDE SEQUENCE [LARGE SCALE GENOMIC DNA]</scope>
    <source>
        <strain evidence="17 18">35699</strain>
    </source>
</reference>
<evidence type="ECO:0000256" key="2">
    <source>
        <dbReference type="ARBA" id="ARBA00004429"/>
    </source>
</evidence>
<feature type="domain" description="HAMP" evidence="16">
    <location>
        <begin position="208"/>
        <end position="261"/>
    </location>
</feature>
<proteinExistence type="predicted"/>
<dbReference type="PROSITE" id="PS50885">
    <property type="entry name" value="HAMP"/>
    <property type="match status" value="1"/>
</dbReference>
<dbReference type="NCBIfam" id="TIGR01386">
    <property type="entry name" value="cztS_silS_copS"/>
    <property type="match status" value="1"/>
</dbReference>
<evidence type="ECO:0000256" key="1">
    <source>
        <dbReference type="ARBA" id="ARBA00000085"/>
    </source>
</evidence>
<dbReference type="Pfam" id="PF02518">
    <property type="entry name" value="HATPase_c"/>
    <property type="match status" value="1"/>
</dbReference>
<dbReference type="Gene3D" id="6.10.340.10">
    <property type="match status" value="1"/>
</dbReference>
<dbReference type="GO" id="GO:0000155">
    <property type="term" value="F:phosphorelay sensor kinase activity"/>
    <property type="evidence" value="ECO:0007669"/>
    <property type="project" value="InterPro"/>
</dbReference>
<evidence type="ECO:0000256" key="3">
    <source>
        <dbReference type="ARBA" id="ARBA00022475"/>
    </source>
</evidence>
<dbReference type="RefSeq" id="WP_045285728.1">
    <property type="nucleotide sequence ID" value="NZ_JZYX01000024.1"/>
</dbReference>
<dbReference type="SMART" id="SM00387">
    <property type="entry name" value="HATPase_c"/>
    <property type="match status" value="1"/>
</dbReference>
<dbReference type="Pfam" id="PF00672">
    <property type="entry name" value="HAMP"/>
    <property type="match status" value="1"/>
</dbReference>
<dbReference type="NCBIfam" id="NF007345">
    <property type="entry name" value="PRK09835.1"/>
    <property type="match status" value="1"/>
</dbReference>
<dbReference type="EMBL" id="JZYX01000024">
    <property type="protein sequence ID" value="KJN26310.1"/>
    <property type="molecule type" value="Genomic_DNA"/>
</dbReference>
<dbReference type="Gene3D" id="1.10.287.130">
    <property type="match status" value="1"/>
</dbReference>
<keyword evidence="7 14" id="KW-0812">Transmembrane</keyword>
<comment type="caution">
    <text evidence="17">The sequence shown here is derived from an EMBL/GenBank/DDBJ whole genome shotgun (WGS) entry which is preliminary data.</text>
</comment>
<dbReference type="FunFam" id="1.10.287.130:FF:000001">
    <property type="entry name" value="Two-component sensor histidine kinase"/>
    <property type="match status" value="1"/>
</dbReference>
<dbReference type="AlphaFoldDB" id="A0A0F1AZH1"/>
<dbReference type="InterPro" id="IPR003594">
    <property type="entry name" value="HATPase_dom"/>
</dbReference>
<dbReference type="InterPro" id="IPR004358">
    <property type="entry name" value="Sig_transdc_His_kin-like_C"/>
</dbReference>
<dbReference type="Pfam" id="PF00512">
    <property type="entry name" value="HisKA"/>
    <property type="match status" value="1"/>
</dbReference>
<dbReference type="PROSITE" id="PS50109">
    <property type="entry name" value="HIS_KIN"/>
    <property type="match status" value="1"/>
</dbReference>
<dbReference type="SMART" id="SM00388">
    <property type="entry name" value="HisKA"/>
    <property type="match status" value="1"/>
</dbReference>
<evidence type="ECO:0000256" key="12">
    <source>
        <dbReference type="ARBA" id="ARBA00023012"/>
    </source>
</evidence>
<dbReference type="PANTHER" id="PTHR45436">
    <property type="entry name" value="SENSOR HISTIDINE KINASE YKOH"/>
    <property type="match status" value="1"/>
</dbReference>
<dbReference type="PATRIC" id="fig|1619248.3.peg.1720"/>
<dbReference type="PRINTS" id="PR00344">
    <property type="entry name" value="BCTRLSENSOR"/>
</dbReference>
<keyword evidence="9 14" id="KW-0418">Kinase</keyword>
<dbReference type="InterPro" id="IPR036097">
    <property type="entry name" value="HisK_dim/P_sf"/>
</dbReference>
<dbReference type="GO" id="GO:0005524">
    <property type="term" value="F:ATP binding"/>
    <property type="evidence" value="ECO:0007669"/>
    <property type="project" value="UniProtKB-KW"/>
</dbReference>
<dbReference type="EC" id="2.7.13.3" evidence="14"/>
<keyword evidence="6 14" id="KW-0808">Transferase</keyword>
<evidence type="ECO:0000259" key="15">
    <source>
        <dbReference type="PROSITE" id="PS50109"/>
    </source>
</evidence>
<accession>A0A0F1AZH1</accession>
<evidence type="ECO:0000256" key="8">
    <source>
        <dbReference type="ARBA" id="ARBA00022741"/>
    </source>
</evidence>
<protein>
    <recommendedName>
        <fullName evidence="14">Sensor protein</fullName>
        <ecNumber evidence="14">2.7.13.3</ecNumber>
    </recommendedName>
</protein>
<evidence type="ECO:0000313" key="18">
    <source>
        <dbReference type="Proteomes" id="UP000033352"/>
    </source>
</evidence>
<evidence type="ECO:0000256" key="14">
    <source>
        <dbReference type="RuleBase" id="RU364088"/>
    </source>
</evidence>
<feature type="transmembrane region" description="Helical" evidence="14">
    <location>
        <begin position="188"/>
        <end position="207"/>
    </location>
</feature>
<dbReference type="InterPro" id="IPR006290">
    <property type="entry name" value="CztS_silS_copS"/>
</dbReference>
<comment type="catalytic activity">
    <reaction evidence="1 14">
        <text>ATP + protein L-histidine = ADP + protein N-phospho-L-histidine.</text>
        <dbReference type="EC" id="2.7.13.3"/>
    </reaction>
</comment>
<dbReference type="FunFam" id="3.30.565.10:FF:000006">
    <property type="entry name" value="Sensor histidine kinase WalK"/>
    <property type="match status" value="1"/>
</dbReference>
<evidence type="ECO:0000256" key="11">
    <source>
        <dbReference type="ARBA" id="ARBA00022989"/>
    </source>
</evidence>
<sequence length="484" mass="54460">MPVKLPRRPFSLALRLTFFISLSTLLAFFAFTWFMLHSVEKHFAEQDVSDLQQISSAMHRILQSPADPDQKKISKLKESLAGYRNVAVLLLDPQGNTLFSSAQGAALRPAMNTANFSQHRQAQDVFLWTVDDPDMAMHAGSDMKMETYRIIASSGTATLQGKTQNYVMLIGLSINFHLHYLEALKKNLFAIAAVISVLIVLIIRIAVRQGHLPLRNVSNAIKNITSENLDARLEPSRVPVELEQLVISFNQMMGKIEDVFTRQANFSADIAHEIRTPITNLVTQTEIALSQHRTQKELEDVLYSSLEEYNRMTRMVSDMLFLAQADNNQLIPDRMLFDLGAEVRKVFEFFEAWAEERHITLTYHGVPCLIEGDSQMFRRAINNLLSNALRYTPTGKTVTVSISKRGNDVELITENPGTPIPQVHLSKLFDRFYRVDPSRQRKGEGSGIGLAIVKSIVTAHHGKVRVESDAVSTRFILTVPGKAL</sequence>
<dbReference type="OrthoDB" id="9809766at2"/>
<evidence type="ECO:0000256" key="9">
    <source>
        <dbReference type="ARBA" id="ARBA00022777"/>
    </source>
</evidence>
<dbReference type="InterPro" id="IPR003660">
    <property type="entry name" value="HAMP_dom"/>
</dbReference>
<dbReference type="InterPro" id="IPR003661">
    <property type="entry name" value="HisK_dim/P_dom"/>
</dbReference>
<dbReference type="CDD" id="cd00082">
    <property type="entry name" value="HisKA"/>
    <property type="match status" value="1"/>
</dbReference>
<dbReference type="Proteomes" id="UP000033352">
    <property type="component" value="Unassembled WGS sequence"/>
</dbReference>
<evidence type="ECO:0000256" key="7">
    <source>
        <dbReference type="ARBA" id="ARBA00022692"/>
    </source>
</evidence>